<dbReference type="PANTHER" id="PTHR30168:SF0">
    <property type="entry name" value="INNER MEMBRANE PROTEIN"/>
    <property type="match status" value="1"/>
</dbReference>
<organism evidence="7 8">
    <name type="scientific">Neptunomonas phycophila</name>
    <dbReference type="NCBI Taxonomy" id="1572645"/>
    <lineage>
        <taxon>Bacteria</taxon>
        <taxon>Pseudomonadati</taxon>
        <taxon>Pseudomonadota</taxon>
        <taxon>Gammaproteobacteria</taxon>
        <taxon>Oceanospirillales</taxon>
        <taxon>Oceanospirillaceae</taxon>
        <taxon>Neptunomonas</taxon>
    </lineage>
</organism>
<evidence type="ECO:0000313" key="7">
    <source>
        <dbReference type="EMBL" id="MDO6454052.1"/>
    </source>
</evidence>
<evidence type="ECO:0000256" key="4">
    <source>
        <dbReference type="ARBA" id="ARBA00023136"/>
    </source>
</evidence>
<feature type="region of interest" description="Disordered" evidence="5">
    <location>
        <begin position="1"/>
        <end position="29"/>
    </location>
</feature>
<dbReference type="AlphaFoldDB" id="A0AAW7XIR5"/>
<dbReference type="EMBL" id="JAUOPG010000006">
    <property type="protein sequence ID" value="MDO6454052.1"/>
    <property type="molecule type" value="Genomic_DNA"/>
</dbReference>
<keyword evidence="2 6" id="KW-0812">Transmembrane</keyword>
<gene>
    <name evidence="7" type="ORF">Q4490_10805</name>
</gene>
<evidence type="ECO:0000256" key="1">
    <source>
        <dbReference type="ARBA" id="ARBA00004167"/>
    </source>
</evidence>
<dbReference type="InterPro" id="IPR007343">
    <property type="entry name" value="Uncharacterised_pept_Zn_put"/>
</dbReference>
<protein>
    <submittedName>
        <fullName evidence="7">Neutral zinc metallopeptidase</fullName>
    </submittedName>
</protein>
<dbReference type="PANTHER" id="PTHR30168">
    <property type="entry name" value="PUTATIVE MEMBRANE PROTEIN YPFJ"/>
    <property type="match status" value="1"/>
</dbReference>
<evidence type="ECO:0000256" key="2">
    <source>
        <dbReference type="ARBA" id="ARBA00022692"/>
    </source>
</evidence>
<evidence type="ECO:0000256" key="5">
    <source>
        <dbReference type="SAM" id="MobiDB-lite"/>
    </source>
</evidence>
<dbReference type="Pfam" id="PF04228">
    <property type="entry name" value="Zn_peptidase"/>
    <property type="match status" value="1"/>
</dbReference>
<accession>A0AAW7XIR5</accession>
<keyword evidence="4 6" id="KW-0472">Membrane</keyword>
<sequence>MRWKSGRRSSNIDDRRSASGQVSSGRGFRMSGAKKGGGIGLVIMIGVVLLMGGDLNTVLGLLMGNSGIPTQTQTTNTQSYPTQTSSAEDNQMADFVSVVLADTEDTWVPLFTQMGKRYEEPTLVLFRNVVQSACGTAQSAMGPFYCPGDQRVYIDLDFYNELKNSFGAPGDFAQAYVIAHEVGHHVQQQFGILQKSHQMKQSMSQTQANALQVKVELQADCFAGIWAHYADKERAVVEPGDIEEAMNAASQIGDDAIQKRAQGYAVPDSFTHGTSRQRMKWFNQGFTSGDVQSCNTFI</sequence>
<comment type="subcellular location">
    <subcellularLocation>
        <location evidence="1">Membrane</location>
        <topology evidence="1">Single-pass membrane protein</topology>
    </subcellularLocation>
</comment>
<dbReference type="GO" id="GO:0016020">
    <property type="term" value="C:membrane"/>
    <property type="evidence" value="ECO:0007669"/>
    <property type="project" value="UniProtKB-SubCell"/>
</dbReference>
<keyword evidence="3 6" id="KW-1133">Transmembrane helix</keyword>
<dbReference type="Proteomes" id="UP001169862">
    <property type="component" value="Unassembled WGS sequence"/>
</dbReference>
<comment type="caution">
    <text evidence="7">The sequence shown here is derived from an EMBL/GenBank/DDBJ whole genome shotgun (WGS) entry which is preliminary data.</text>
</comment>
<evidence type="ECO:0000256" key="3">
    <source>
        <dbReference type="ARBA" id="ARBA00022989"/>
    </source>
</evidence>
<dbReference type="SUPFAM" id="SSF55486">
    <property type="entry name" value="Metalloproteases ('zincins'), catalytic domain"/>
    <property type="match status" value="1"/>
</dbReference>
<evidence type="ECO:0000256" key="6">
    <source>
        <dbReference type="SAM" id="Phobius"/>
    </source>
</evidence>
<dbReference type="RefSeq" id="WP_075172044.1">
    <property type="nucleotide sequence ID" value="NZ_CAXPFL010000023.1"/>
</dbReference>
<feature type="transmembrane region" description="Helical" evidence="6">
    <location>
        <begin position="39"/>
        <end position="63"/>
    </location>
</feature>
<proteinExistence type="predicted"/>
<reference evidence="7" key="1">
    <citation type="submission" date="2023-07" db="EMBL/GenBank/DDBJ databases">
        <title>Genome content predicts the carbon catabolic preferences of heterotrophic bacteria.</title>
        <authorList>
            <person name="Gralka M."/>
        </authorList>
    </citation>
    <scope>NUCLEOTIDE SEQUENCE</scope>
    <source>
        <strain evidence="7">I2M16</strain>
    </source>
</reference>
<name>A0AAW7XIR5_9GAMM</name>
<evidence type="ECO:0000313" key="8">
    <source>
        <dbReference type="Proteomes" id="UP001169862"/>
    </source>
</evidence>